<feature type="domain" description="ChrR-like cupin" evidence="1">
    <location>
        <begin position="60"/>
        <end position="162"/>
    </location>
</feature>
<dbReference type="EMBL" id="FNTL01000004">
    <property type="protein sequence ID" value="SEC56341.1"/>
    <property type="molecule type" value="Genomic_DNA"/>
</dbReference>
<dbReference type="Proteomes" id="UP000183407">
    <property type="component" value="Unassembled WGS sequence"/>
</dbReference>
<reference evidence="3" key="1">
    <citation type="submission" date="2016-10" db="EMBL/GenBank/DDBJ databases">
        <authorList>
            <person name="Varghese N."/>
        </authorList>
    </citation>
    <scope>NUCLEOTIDE SEQUENCE [LARGE SCALE GENOMIC DNA]</scope>
    <source>
        <strain evidence="3">DSM 44719</strain>
    </source>
</reference>
<dbReference type="InterPro" id="IPR011051">
    <property type="entry name" value="RmlC_Cupin_sf"/>
</dbReference>
<dbReference type="InterPro" id="IPR025979">
    <property type="entry name" value="ChrR-like_cupin_dom"/>
</dbReference>
<accession>A0A1H4TJR0</accession>
<dbReference type="AlphaFoldDB" id="A0A1H4TJR0"/>
<dbReference type="CDD" id="cd20302">
    <property type="entry name" value="cupin_DAD"/>
    <property type="match status" value="1"/>
</dbReference>
<proteinExistence type="predicted"/>
<evidence type="ECO:0000313" key="3">
    <source>
        <dbReference type="Proteomes" id="UP000183407"/>
    </source>
</evidence>
<evidence type="ECO:0000313" key="2">
    <source>
        <dbReference type="EMBL" id="SEC56341.1"/>
    </source>
</evidence>
<protein>
    <submittedName>
        <fullName evidence="2">ChrR Cupin-like domain-containing protein</fullName>
    </submittedName>
</protein>
<name>A0A1H4TJR0_RHOJO</name>
<dbReference type="Pfam" id="PF12973">
    <property type="entry name" value="Cupin_7"/>
    <property type="match status" value="1"/>
</dbReference>
<sequence length="215" mass="23206">MDITFIAGEILNHSRGHPDHGSHITIPGILPQRRLDAIMRIAGPDYWMTNPGITAKGARKEFIDPEQIPWTDWLMPGTRFKLLYCNLVTGSFTVILQVDAGSVAPPHWHIGNVQAYIIDGGFYYEGDDKGETGMYTCEVAGAVHSPTSPQGTTMLAMVDGPIAGYAPEGELGAIADARLHYYIAAANDAVGHTQLVDYATDPSVGMHSMVPEAAK</sequence>
<dbReference type="SUPFAM" id="SSF51182">
    <property type="entry name" value="RmlC-like cupins"/>
    <property type="match status" value="1"/>
</dbReference>
<dbReference type="Gene3D" id="2.60.120.10">
    <property type="entry name" value="Jelly Rolls"/>
    <property type="match status" value="1"/>
</dbReference>
<evidence type="ECO:0000259" key="1">
    <source>
        <dbReference type="Pfam" id="PF12973"/>
    </source>
</evidence>
<organism evidence="2 3">
    <name type="scientific">Rhodococcus jostii</name>
    <dbReference type="NCBI Taxonomy" id="132919"/>
    <lineage>
        <taxon>Bacteria</taxon>
        <taxon>Bacillati</taxon>
        <taxon>Actinomycetota</taxon>
        <taxon>Actinomycetes</taxon>
        <taxon>Mycobacteriales</taxon>
        <taxon>Nocardiaceae</taxon>
        <taxon>Rhodococcus</taxon>
    </lineage>
</organism>
<dbReference type="InterPro" id="IPR014710">
    <property type="entry name" value="RmlC-like_jellyroll"/>
</dbReference>
<gene>
    <name evidence="2" type="ORF">SAMN04490220_1962</name>
</gene>